<feature type="transmembrane region" description="Helical" evidence="2">
    <location>
        <begin position="576"/>
        <end position="592"/>
    </location>
</feature>
<accession>A0A9N8ZKC3</accession>
<evidence type="ECO:0000313" key="3">
    <source>
        <dbReference type="EMBL" id="CAG8498652.1"/>
    </source>
</evidence>
<feature type="transmembrane region" description="Helical" evidence="2">
    <location>
        <begin position="604"/>
        <end position="630"/>
    </location>
</feature>
<proteinExistence type="predicted"/>
<feature type="transmembrane region" description="Helical" evidence="2">
    <location>
        <begin position="448"/>
        <end position="467"/>
    </location>
</feature>
<dbReference type="PANTHER" id="PTHR10582:SF2">
    <property type="entry name" value="INACTIVE"/>
    <property type="match status" value="1"/>
</dbReference>
<dbReference type="GO" id="GO:0005216">
    <property type="term" value="F:monoatomic ion channel activity"/>
    <property type="evidence" value="ECO:0007669"/>
    <property type="project" value="InterPro"/>
</dbReference>
<name>A0A9N8ZKC3_9GLOM</name>
<dbReference type="AlphaFoldDB" id="A0A9N8ZKC3"/>
<comment type="caution">
    <text evidence="3">The sequence shown here is derived from an EMBL/GenBank/DDBJ whole genome shotgun (WGS) entry which is preliminary data.</text>
</comment>
<evidence type="ECO:0000256" key="1">
    <source>
        <dbReference type="ARBA" id="ARBA00022737"/>
    </source>
</evidence>
<dbReference type="InterPro" id="IPR024862">
    <property type="entry name" value="TRPV"/>
</dbReference>
<dbReference type="Proteomes" id="UP000789831">
    <property type="component" value="Unassembled WGS sequence"/>
</dbReference>
<keyword evidence="2" id="KW-0472">Membrane</keyword>
<reference evidence="3" key="1">
    <citation type="submission" date="2021-06" db="EMBL/GenBank/DDBJ databases">
        <authorList>
            <person name="Kallberg Y."/>
            <person name="Tangrot J."/>
            <person name="Rosling A."/>
        </authorList>
    </citation>
    <scope>NUCLEOTIDE SEQUENCE</scope>
    <source>
        <strain evidence="3">MT106</strain>
    </source>
</reference>
<protein>
    <submittedName>
        <fullName evidence="3">2568_t:CDS:1</fullName>
    </submittedName>
</protein>
<keyword evidence="1" id="KW-0677">Repeat</keyword>
<dbReference type="GO" id="GO:0005886">
    <property type="term" value="C:plasma membrane"/>
    <property type="evidence" value="ECO:0007669"/>
    <property type="project" value="TreeGrafter"/>
</dbReference>
<dbReference type="EMBL" id="CAJVPL010000449">
    <property type="protein sequence ID" value="CAG8498652.1"/>
    <property type="molecule type" value="Genomic_DNA"/>
</dbReference>
<feature type="transmembrane region" description="Helical" evidence="2">
    <location>
        <begin position="516"/>
        <end position="538"/>
    </location>
</feature>
<keyword evidence="2" id="KW-1133">Transmembrane helix</keyword>
<evidence type="ECO:0000256" key="2">
    <source>
        <dbReference type="SAM" id="Phobius"/>
    </source>
</evidence>
<organism evidence="3 4">
    <name type="scientific">Ambispora gerdemannii</name>
    <dbReference type="NCBI Taxonomy" id="144530"/>
    <lineage>
        <taxon>Eukaryota</taxon>
        <taxon>Fungi</taxon>
        <taxon>Fungi incertae sedis</taxon>
        <taxon>Mucoromycota</taxon>
        <taxon>Glomeromycotina</taxon>
        <taxon>Glomeromycetes</taxon>
        <taxon>Archaeosporales</taxon>
        <taxon>Ambisporaceae</taxon>
        <taxon>Ambispora</taxon>
    </lineage>
</organism>
<keyword evidence="4" id="KW-1185">Reference proteome</keyword>
<feature type="non-terminal residue" evidence="3">
    <location>
        <position position="817"/>
    </location>
</feature>
<gene>
    <name evidence="3" type="ORF">AGERDE_LOCUS4131</name>
</gene>
<feature type="transmembrane region" description="Helical" evidence="2">
    <location>
        <begin position="473"/>
        <end position="495"/>
    </location>
</feature>
<dbReference type="OrthoDB" id="2439775at2759"/>
<sequence>SESKNVENGIRRDGENKLRFISDDDETYNIDINNKQIEIIVANKIIQVWAKTEKSKTLLNIWSTPSTFSRYLEDPIISIKREDSSVKNDELKIKLKSQNKNQILEHSIKIEPHAKSILGMISALKLILKQIQEFEKAEKTKNMNDDAKIKAELKNLLQNIKQAAPVIIEKAVIEKENFRILDVRFRIVATMIEADLTTAVKKILIKPNLRLHIPEKVIQYQNNQTKYNFVWLLPEPIIDKEHRSALRIACDYRYQHKLVKSLLEYYFANAKDNANWMETVTQALPELFTEYPSMYIHAQFVNELMKDIIIHQKEIPLNKSRESYLPADKYSSVRAFRCKANLYDSRQKQTQPENKKRIHSSKYRKTNTKYYQVPLPGVMQSFNLRAKDAIFDYGYNFLLKFIFLERNRGNKSPFFYLVIHDKTGEIFDNPSIEAIVDFQWRHYANLFIVMRFILYILYAILFVWQSYSHLNKIVYGKAVGALFKPVSILMCIFAYSHFVGKVRRGRYVPWSQYLLSTLYIFDLLGSTLPFIGSAWMLWVHLHYADLLLPADINGTRNTRKESLYCQLHNERCQAEVIFYSLAGLLLWVVFFFQMRFLPWIGTSIFIIINVIVNVSGFIFSQIFIIVGFAISMSLLLRFAPGLGVFPNSSTFTGNFTTINPNNQTTPNFTMTQDLDWMDQSDNYYYNWSKAIEAVYFWIGGRWDQIGNWTFWPVDLVTVLGSLVLATLMQNLLIGLMGKALGETVLVRRTLVRMRAHLIINLPDQFPMRYVYYSVPGEKNDAPYEEKTEEQLGHIEYMVKKTEEQLKDLEVIEKKTNI</sequence>
<dbReference type="GO" id="GO:0098703">
    <property type="term" value="P:calcium ion import across plasma membrane"/>
    <property type="evidence" value="ECO:0007669"/>
    <property type="project" value="TreeGrafter"/>
</dbReference>
<dbReference type="PANTHER" id="PTHR10582">
    <property type="entry name" value="TRANSIENT RECEPTOR POTENTIAL ION CHANNEL PROTEIN"/>
    <property type="match status" value="1"/>
</dbReference>
<evidence type="ECO:0000313" key="4">
    <source>
        <dbReference type="Proteomes" id="UP000789831"/>
    </source>
</evidence>
<keyword evidence="2" id="KW-0812">Transmembrane</keyword>